<evidence type="ECO:0000256" key="2">
    <source>
        <dbReference type="ARBA" id="ARBA00022763"/>
    </source>
</evidence>
<evidence type="ECO:0000259" key="8">
    <source>
        <dbReference type="Pfam" id="PF12705"/>
    </source>
</evidence>
<dbReference type="GO" id="GO:0003677">
    <property type="term" value="F:DNA binding"/>
    <property type="evidence" value="ECO:0007669"/>
    <property type="project" value="UniProtKB-KW"/>
</dbReference>
<feature type="domain" description="PD-(D/E)XK endonuclease-like" evidence="8">
    <location>
        <begin position="26"/>
        <end position="364"/>
    </location>
</feature>
<keyword evidence="2" id="KW-0227">DNA damage</keyword>
<dbReference type="EMBL" id="JAJEPW010000014">
    <property type="protein sequence ID" value="MCC2129193.1"/>
    <property type="molecule type" value="Genomic_DNA"/>
</dbReference>
<keyword evidence="7" id="KW-0234">DNA repair</keyword>
<keyword evidence="1" id="KW-0547">Nucleotide-binding</keyword>
<dbReference type="InterPro" id="IPR038726">
    <property type="entry name" value="PDDEXK_AddAB-type"/>
</dbReference>
<sequence length="402" mass="45158">MDRGRSLGRGRLSGPAVEALYGRSLHMSASRMDQVKRCHFGYFMQYGLRAKDRRPAGFEAPEIGTFIHYLLENVAREVKIRGGWAAVQQPELRQLVREYTDRYAREEIDGYQEKSARFRYLFSRLRTAAYAIVEDMAGELAQSDFSPVAFELGFGGKDGQLPAVTITEGDQRLSVSGKVDRVDGWLHDGRLYLRVVDYKTGKKSFDLSDLRYGLGIQMLLYLFTLEQEGRSYFGYPIVPAGVLYHPAREVILKADRGIQPEKLQLALQSALRRSGMVLSDPQVLRAMEHSALESPHYLPIKVKKDGTIADGVASAEQLGKLGRYVDRLLHQIAREIGSGSIDADPVAHGPQDRACQHCDFAAACGFQEGRGGDRVRYIRSVDPGEFWKFVEEESREEGSPCR</sequence>
<dbReference type="GO" id="GO:0016787">
    <property type="term" value="F:hydrolase activity"/>
    <property type="evidence" value="ECO:0007669"/>
    <property type="project" value="UniProtKB-KW"/>
</dbReference>
<name>A0AAE3ADP8_9FIRM</name>
<proteinExistence type="predicted"/>
<gene>
    <name evidence="9" type="ORF">LKD37_06620</name>
</gene>
<accession>A0AAE3ADP8</accession>
<keyword evidence="5" id="KW-0067">ATP-binding</keyword>
<dbReference type="GO" id="GO:0005524">
    <property type="term" value="F:ATP binding"/>
    <property type="evidence" value="ECO:0007669"/>
    <property type="project" value="UniProtKB-KW"/>
</dbReference>
<dbReference type="GO" id="GO:0006281">
    <property type="term" value="P:DNA repair"/>
    <property type="evidence" value="ECO:0007669"/>
    <property type="project" value="UniProtKB-KW"/>
</dbReference>
<dbReference type="InterPro" id="IPR011335">
    <property type="entry name" value="Restrct_endonuc-II-like"/>
</dbReference>
<evidence type="ECO:0000256" key="6">
    <source>
        <dbReference type="ARBA" id="ARBA00023125"/>
    </source>
</evidence>
<evidence type="ECO:0000256" key="7">
    <source>
        <dbReference type="ARBA" id="ARBA00023204"/>
    </source>
</evidence>
<dbReference type="AlphaFoldDB" id="A0AAE3ADP8"/>
<comment type="caution">
    <text evidence="9">The sequence shown here is derived from an EMBL/GenBank/DDBJ whole genome shotgun (WGS) entry which is preliminary data.</text>
</comment>
<dbReference type="Gene3D" id="3.90.320.10">
    <property type="match status" value="1"/>
</dbReference>
<dbReference type="Proteomes" id="UP001199319">
    <property type="component" value="Unassembled WGS sequence"/>
</dbReference>
<dbReference type="InterPro" id="IPR011604">
    <property type="entry name" value="PDDEXK-like_dom_sf"/>
</dbReference>
<dbReference type="Pfam" id="PF12705">
    <property type="entry name" value="PDDEXK_1"/>
    <property type="match status" value="1"/>
</dbReference>
<keyword evidence="6" id="KW-0238">DNA-binding</keyword>
<evidence type="ECO:0000256" key="5">
    <source>
        <dbReference type="ARBA" id="ARBA00022840"/>
    </source>
</evidence>
<reference evidence="9" key="1">
    <citation type="submission" date="2021-10" db="EMBL/GenBank/DDBJ databases">
        <title>Anaerobic single-cell dispensing facilitates the cultivation of human gut bacteria.</title>
        <authorList>
            <person name="Afrizal A."/>
        </authorList>
    </citation>
    <scope>NUCLEOTIDE SEQUENCE</scope>
    <source>
        <strain evidence="9">CLA-AA-H272</strain>
    </source>
</reference>
<evidence type="ECO:0000256" key="3">
    <source>
        <dbReference type="ARBA" id="ARBA00022801"/>
    </source>
</evidence>
<evidence type="ECO:0000313" key="10">
    <source>
        <dbReference type="Proteomes" id="UP001199319"/>
    </source>
</evidence>
<evidence type="ECO:0000256" key="1">
    <source>
        <dbReference type="ARBA" id="ARBA00022741"/>
    </source>
</evidence>
<protein>
    <submittedName>
        <fullName evidence="9">PD-(D/E)XK nuclease family protein</fullName>
    </submittedName>
</protein>
<keyword evidence="3" id="KW-0378">Hydrolase</keyword>
<keyword evidence="10" id="KW-1185">Reference proteome</keyword>
<evidence type="ECO:0000313" key="9">
    <source>
        <dbReference type="EMBL" id="MCC2129193.1"/>
    </source>
</evidence>
<organism evidence="9 10">
    <name type="scientific">Brotocaccenecus cirricatena</name>
    <dbReference type="NCBI Taxonomy" id="3064195"/>
    <lineage>
        <taxon>Bacteria</taxon>
        <taxon>Bacillati</taxon>
        <taxon>Bacillota</taxon>
        <taxon>Clostridia</taxon>
        <taxon>Eubacteriales</taxon>
        <taxon>Oscillospiraceae</taxon>
        <taxon>Brotocaccenecus</taxon>
    </lineage>
</organism>
<keyword evidence="4" id="KW-0347">Helicase</keyword>
<evidence type="ECO:0000256" key="4">
    <source>
        <dbReference type="ARBA" id="ARBA00022806"/>
    </source>
</evidence>
<dbReference type="SUPFAM" id="SSF52980">
    <property type="entry name" value="Restriction endonuclease-like"/>
    <property type="match status" value="1"/>
</dbReference>
<dbReference type="GO" id="GO:0004386">
    <property type="term" value="F:helicase activity"/>
    <property type="evidence" value="ECO:0007669"/>
    <property type="project" value="UniProtKB-KW"/>
</dbReference>